<keyword evidence="2" id="KW-0378">Hydrolase</keyword>
<dbReference type="eggNOG" id="COG0523">
    <property type="taxonomic scope" value="Bacteria"/>
</dbReference>
<reference evidence="8 11" key="1">
    <citation type="journal article" date="2015" name="Genome Announc.">
        <title>Complete Genome Sequence of the Nitrogen-Fixing and Solvent-Producing Clostridium pasteurianum DSM 525.</title>
        <authorList>
            <person name="Poehlein A."/>
            <person name="Grosse-Honebrink A."/>
            <person name="Zhang Y."/>
            <person name="Minton N.P."/>
            <person name="Daniel R."/>
        </authorList>
    </citation>
    <scope>NUCLEOTIDE SEQUENCE [LARGE SCALE GENOMIC DNA]</scope>
    <source>
        <strain evidence="8">DSM 525</strain>
        <strain evidence="11">DSM 525 / ATCC 6013</strain>
    </source>
</reference>
<dbReference type="SUPFAM" id="SSF52540">
    <property type="entry name" value="P-loop containing nucleoside triphosphate hydrolases"/>
    <property type="match status" value="1"/>
</dbReference>
<dbReference type="Proteomes" id="UP000030905">
    <property type="component" value="Chromosome"/>
</dbReference>
<feature type="domain" description="CobW/HypB/UreG nucleotide-binding" evidence="6">
    <location>
        <begin position="6"/>
        <end position="180"/>
    </location>
</feature>
<dbReference type="KEGG" id="cpat:CLPA_c06010"/>
<comment type="catalytic activity">
    <reaction evidence="5">
        <text>GTP + H2O = GDP + phosphate + H(+)</text>
        <dbReference type="Rhea" id="RHEA:19669"/>
        <dbReference type="ChEBI" id="CHEBI:15377"/>
        <dbReference type="ChEBI" id="CHEBI:15378"/>
        <dbReference type="ChEBI" id="CHEBI:37565"/>
        <dbReference type="ChEBI" id="CHEBI:43474"/>
        <dbReference type="ChEBI" id="CHEBI:58189"/>
    </reaction>
    <physiologicalReaction direction="left-to-right" evidence="5">
        <dbReference type="Rhea" id="RHEA:19670"/>
    </physiologicalReaction>
</comment>
<keyword evidence="1" id="KW-0547">Nucleotide-binding</keyword>
<dbReference type="InterPro" id="IPR011629">
    <property type="entry name" value="CobW-like_C"/>
</dbReference>
<evidence type="ECO:0000259" key="7">
    <source>
        <dbReference type="Pfam" id="PF07683"/>
    </source>
</evidence>
<evidence type="ECO:0000313" key="10">
    <source>
        <dbReference type="Proteomes" id="UP000028042"/>
    </source>
</evidence>
<keyword evidence="3" id="KW-0143">Chaperone</keyword>
<dbReference type="CDD" id="cd03112">
    <property type="entry name" value="CobW-like"/>
    <property type="match status" value="1"/>
</dbReference>
<evidence type="ECO:0000256" key="4">
    <source>
        <dbReference type="ARBA" id="ARBA00034320"/>
    </source>
</evidence>
<reference evidence="9" key="2">
    <citation type="submission" date="2015-10" db="EMBL/GenBank/DDBJ databases">
        <title>Improved Draft Genome Sequence of Clostridium pasteurianum Strain ATCC 6013 (DSM 525) Using a Hybrid Next-Generation Sequencing Approach.</title>
        <authorList>
            <person name="Pyne M.E."/>
            <person name="Utturkar S.M."/>
            <person name="Brown S.D."/>
            <person name="Moo-Young M."/>
            <person name="Chung D.A."/>
            <person name="Chou P.C."/>
        </authorList>
    </citation>
    <scope>NUCLEOTIDE SEQUENCE</scope>
    <source>
        <strain evidence="9">ATCC 6013</strain>
    </source>
</reference>
<dbReference type="EMBL" id="JPGY02000001">
    <property type="protein sequence ID" value="KRU13300.1"/>
    <property type="molecule type" value="Genomic_DNA"/>
</dbReference>
<comment type="similarity">
    <text evidence="4">Belongs to the SIMIBI class G3E GTPase family. ZNG1 subfamily.</text>
</comment>
<dbReference type="InterPro" id="IPR051316">
    <property type="entry name" value="Zinc-reg_GTPase_activator"/>
</dbReference>
<reference evidence="9 10" key="3">
    <citation type="journal article" name="Genome Announc.">
        <title>Improved Draft Genome Sequence of Clostridium pasteurianum Strain ATCC 6013 (DSM 525) Using a Hybrid Next-Generation Sequencing Approach.</title>
        <authorList>
            <person name="Pyne M.E."/>
            <person name="Utturkar S."/>
            <person name="Brown S.D."/>
            <person name="Moo-Young M."/>
            <person name="Chung D.A."/>
            <person name="Chou C.P."/>
        </authorList>
    </citation>
    <scope>NUCLEOTIDE SEQUENCE [LARGE SCALE GENOMIC DNA]</scope>
    <source>
        <strain evidence="9 10">ATCC 6013</strain>
    </source>
</reference>
<sequence length="323" mass="36763">MSILVDIFSGFLGAGKTTLIKKLIDENFIKEKVAIIENEFGEVGIDGSILRKSNMQVKEINAGCICCTINQDFKEAVGEVIDKFNPSRIIIEPSGVGKLSEILKSLNSADLKSKIKLNMIIAVVDALKYKIYISNFDEFYKNQIVNSNTIILSRTQAAKTSQIEEVMRDITKINSKAVIITTPWDKISSSKIVEVSQMNRKIPVEEQVNLIKMPEKMTFLREKKDNHHDHHADEIFSTWGIETAKVFNKKNLIENLHHINKNKNYGIVLRAKGIVQVDKNQWIQFDYVPDEFKVVTTTPDYTGRLCIIGSNLNKKDIKELFLR</sequence>
<dbReference type="GeneID" id="93072827"/>
<evidence type="ECO:0000313" key="8">
    <source>
        <dbReference type="EMBL" id="AJA50689.1"/>
    </source>
</evidence>
<keyword evidence="11" id="KW-1185">Reference proteome</keyword>
<dbReference type="SUPFAM" id="SSF90002">
    <property type="entry name" value="Hypothetical protein YjiA, C-terminal domain"/>
    <property type="match status" value="1"/>
</dbReference>
<dbReference type="Pfam" id="PF02492">
    <property type="entry name" value="cobW"/>
    <property type="match status" value="1"/>
</dbReference>
<evidence type="ECO:0000313" key="11">
    <source>
        <dbReference type="Proteomes" id="UP000030905"/>
    </source>
</evidence>
<gene>
    <name evidence="8" type="primary">cobW</name>
    <name evidence="8" type="ORF">CLPA_c06010</name>
    <name evidence="9" type="ORF">CP6013_02548</name>
</gene>
<dbReference type="GO" id="GO:0005737">
    <property type="term" value="C:cytoplasm"/>
    <property type="evidence" value="ECO:0007669"/>
    <property type="project" value="TreeGrafter"/>
</dbReference>
<protein>
    <submittedName>
        <fullName evidence="8">Cobalamin synthesis protein CobW</fullName>
    </submittedName>
    <submittedName>
        <fullName evidence="9">Cobalamin synthesis protein P47K</fullName>
    </submittedName>
</protein>
<dbReference type="InterPro" id="IPR003495">
    <property type="entry name" value="CobW/HypB/UreG_nucleotide-bd"/>
</dbReference>
<name>A0A0H3IYU1_CLOPA</name>
<evidence type="ECO:0000256" key="2">
    <source>
        <dbReference type="ARBA" id="ARBA00022801"/>
    </source>
</evidence>
<dbReference type="AlphaFoldDB" id="A0A0H3IYU1"/>
<evidence type="ECO:0000256" key="1">
    <source>
        <dbReference type="ARBA" id="ARBA00022741"/>
    </source>
</evidence>
<dbReference type="InterPro" id="IPR027417">
    <property type="entry name" value="P-loop_NTPase"/>
</dbReference>
<dbReference type="PANTHER" id="PTHR13748">
    <property type="entry name" value="COBW-RELATED"/>
    <property type="match status" value="1"/>
</dbReference>
<dbReference type="Gene3D" id="3.40.50.300">
    <property type="entry name" value="P-loop containing nucleotide triphosphate hydrolases"/>
    <property type="match status" value="1"/>
</dbReference>
<evidence type="ECO:0000256" key="5">
    <source>
        <dbReference type="ARBA" id="ARBA00049117"/>
    </source>
</evidence>
<dbReference type="PANTHER" id="PTHR13748:SF62">
    <property type="entry name" value="COBW DOMAIN-CONTAINING PROTEIN"/>
    <property type="match status" value="1"/>
</dbReference>
<dbReference type="KEGG" id="cpae:CPAST_c06010"/>
<organism evidence="8 11">
    <name type="scientific">Clostridium pasteurianum DSM 525 = ATCC 6013</name>
    <dbReference type="NCBI Taxonomy" id="1262449"/>
    <lineage>
        <taxon>Bacteria</taxon>
        <taxon>Bacillati</taxon>
        <taxon>Bacillota</taxon>
        <taxon>Clostridia</taxon>
        <taxon>Eubacteriales</taxon>
        <taxon>Clostridiaceae</taxon>
        <taxon>Clostridium</taxon>
    </lineage>
</organism>
<evidence type="ECO:0000259" key="6">
    <source>
        <dbReference type="Pfam" id="PF02492"/>
    </source>
</evidence>
<dbReference type="InterPro" id="IPR036627">
    <property type="entry name" value="CobW-likC_sf"/>
</dbReference>
<proteinExistence type="inferred from homology"/>
<evidence type="ECO:0000256" key="3">
    <source>
        <dbReference type="ARBA" id="ARBA00023186"/>
    </source>
</evidence>
<dbReference type="EMBL" id="CP009268">
    <property type="protein sequence ID" value="AJA50689.1"/>
    <property type="molecule type" value="Genomic_DNA"/>
</dbReference>
<dbReference type="GO" id="GO:0016787">
    <property type="term" value="F:hydrolase activity"/>
    <property type="evidence" value="ECO:0007669"/>
    <property type="project" value="UniProtKB-KW"/>
</dbReference>
<dbReference type="Proteomes" id="UP000028042">
    <property type="component" value="Unassembled WGS sequence"/>
</dbReference>
<evidence type="ECO:0000313" key="9">
    <source>
        <dbReference type="EMBL" id="KRU13300.1"/>
    </source>
</evidence>
<dbReference type="GO" id="GO:0000166">
    <property type="term" value="F:nucleotide binding"/>
    <property type="evidence" value="ECO:0007669"/>
    <property type="project" value="UniProtKB-KW"/>
</dbReference>
<dbReference type="Pfam" id="PF07683">
    <property type="entry name" value="CobW_C"/>
    <property type="match status" value="1"/>
</dbReference>
<dbReference type="PATRIC" id="fig|1262449.3.peg.499"/>
<dbReference type="Gene3D" id="3.30.1220.10">
    <property type="entry name" value="CobW-like, C-terminal domain"/>
    <property type="match status" value="1"/>
</dbReference>
<dbReference type="RefSeq" id="WP_004455323.1">
    <property type="nucleotide sequence ID" value="NZ_ANZB01000001.1"/>
</dbReference>
<accession>A0A0H3IYU1</accession>
<feature type="domain" description="CobW C-terminal" evidence="7">
    <location>
        <begin position="236"/>
        <end position="321"/>
    </location>
</feature>